<evidence type="ECO:0000313" key="1">
    <source>
        <dbReference type="EMBL" id="SVA67143.1"/>
    </source>
</evidence>
<dbReference type="EMBL" id="UINC01016054">
    <property type="protein sequence ID" value="SVA67143.1"/>
    <property type="molecule type" value="Genomic_DNA"/>
</dbReference>
<protein>
    <submittedName>
        <fullName evidence="1">Uncharacterized protein</fullName>
    </submittedName>
</protein>
<reference evidence="1" key="1">
    <citation type="submission" date="2018-05" db="EMBL/GenBank/DDBJ databases">
        <authorList>
            <person name="Lanie J.A."/>
            <person name="Ng W.-L."/>
            <person name="Kazmierczak K.M."/>
            <person name="Andrzejewski T.M."/>
            <person name="Davidsen T.M."/>
            <person name="Wayne K.J."/>
            <person name="Tettelin H."/>
            <person name="Glass J.I."/>
            <person name="Rusch D."/>
            <person name="Podicherti R."/>
            <person name="Tsui H.-C.T."/>
            <person name="Winkler M.E."/>
        </authorList>
    </citation>
    <scope>NUCLEOTIDE SEQUENCE</scope>
</reference>
<feature type="non-terminal residue" evidence="1">
    <location>
        <position position="28"/>
    </location>
</feature>
<accession>A0A381XSC4</accession>
<sequence>MGISCINSYGKLVLNACGRNRWCSEHTE</sequence>
<gene>
    <name evidence="1" type="ORF">METZ01_LOCUS119997</name>
</gene>
<dbReference type="AlphaFoldDB" id="A0A381XSC4"/>
<organism evidence="1">
    <name type="scientific">marine metagenome</name>
    <dbReference type="NCBI Taxonomy" id="408172"/>
    <lineage>
        <taxon>unclassified sequences</taxon>
        <taxon>metagenomes</taxon>
        <taxon>ecological metagenomes</taxon>
    </lineage>
</organism>
<name>A0A381XSC4_9ZZZZ</name>
<proteinExistence type="predicted"/>